<evidence type="ECO:0000256" key="1">
    <source>
        <dbReference type="ARBA" id="ARBA00004328"/>
    </source>
</evidence>
<organism evidence="7 8">
    <name type="scientific">Caenorhabditis bovis</name>
    <dbReference type="NCBI Taxonomy" id="2654633"/>
    <lineage>
        <taxon>Eukaryota</taxon>
        <taxon>Metazoa</taxon>
        <taxon>Ecdysozoa</taxon>
        <taxon>Nematoda</taxon>
        <taxon>Chromadorea</taxon>
        <taxon>Rhabditida</taxon>
        <taxon>Rhabditina</taxon>
        <taxon>Rhabditomorpha</taxon>
        <taxon>Rhabditoidea</taxon>
        <taxon>Rhabditidae</taxon>
        <taxon>Peloderinae</taxon>
        <taxon>Caenorhabditis</taxon>
    </lineage>
</organism>
<dbReference type="Pfam" id="PF00084">
    <property type="entry name" value="Sushi"/>
    <property type="match status" value="3"/>
</dbReference>
<dbReference type="PROSITE" id="PS50923">
    <property type="entry name" value="SUSHI"/>
    <property type="match status" value="3"/>
</dbReference>
<reference evidence="7 8" key="1">
    <citation type="submission" date="2020-04" db="EMBL/GenBank/DDBJ databases">
        <authorList>
            <person name="Laetsch R D."/>
            <person name="Stevens L."/>
            <person name="Kumar S."/>
            <person name="Blaxter L. M."/>
        </authorList>
    </citation>
    <scope>NUCLEOTIDE SEQUENCE [LARGE SCALE GENOMIC DNA]</scope>
</reference>
<evidence type="ECO:0000313" key="8">
    <source>
        <dbReference type="Proteomes" id="UP000494206"/>
    </source>
</evidence>
<evidence type="ECO:0000256" key="2">
    <source>
        <dbReference type="ARBA" id="ARBA00022659"/>
    </source>
</evidence>
<dbReference type="PANTHER" id="PTHR45785">
    <property type="entry name" value="COMPLEMENT FACTOR H-RELATED"/>
    <property type="match status" value="1"/>
</dbReference>
<name>A0A8S1F884_9PELO</name>
<dbReference type="InterPro" id="IPR035976">
    <property type="entry name" value="Sushi/SCR/CCP_sf"/>
</dbReference>
<accession>A0A8S1F884</accession>
<dbReference type="Proteomes" id="UP000494206">
    <property type="component" value="Unassembled WGS sequence"/>
</dbReference>
<evidence type="ECO:0000313" key="7">
    <source>
        <dbReference type="EMBL" id="CAB3408712.1"/>
    </source>
</evidence>
<dbReference type="CDD" id="cd00033">
    <property type="entry name" value="CCP"/>
    <property type="match status" value="3"/>
</dbReference>
<comment type="caution">
    <text evidence="7">The sequence shown here is derived from an EMBL/GenBank/DDBJ whole genome shotgun (WGS) entry which is preliminary data.</text>
</comment>
<dbReference type="InterPro" id="IPR051503">
    <property type="entry name" value="ComplSys_Reg/VirEntry_Med"/>
</dbReference>
<evidence type="ECO:0000256" key="3">
    <source>
        <dbReference type="ARBA" id="ARBA00022729"/>
    </source>
</evidence>
<proteinExistence type="predicted"/>
<evidence type="ECO:0000256" key="4">
    <source>
        <dbReference type="ARBA" id="ARBA00023157"/>
    </source>
</evidence>
<protein>
    <recommendedName>
        <fullName evidence="6">Sushi domain-containing protein</fullName>
    </recommendedName>
</protein>
<gene>
    <name evidence="7" type="ORF">CBOVIS_LOCUS10457</name>
</gene>
<sequence length="388" mass="39257">MSTPANGNLEYSVDGGGPYPSGTTVSLKCNANFKSSSGSTNATCQNGVWSSPSLATCQKADSKAAIGGGGVGGGSSCLFGIAPVINANLVYSNNAAVGPYPMETVVTAVCTGGTVPSGGMTASCQNGNWVPSTLGTCRTIGSVPTPGSSLQCGRLGDPLGGSLVYSSLGFGPYPSGSSVSLVCNLGYTLSGSAVSICTNGVWTPLPGTCTMNILRKPAAAPPTNTSIPQQKAVGIIMSNATLYDSPKDGASIESCLPPIAPSFGEITLSSTSTNHSYPEGTTAALKCNFGYKSRGPTFSTCRKGSFRPILGKCSNETDEKPAGICVPLSPPRNARIVYIQSGPSLDFEDGTTALLYCEEGYAVTGSATLQCQGGQWEPASGFGMCDAI</sequence>
<keyword evidence="4" id="KW-1015">Disulfide bond</keyword>
<dbReference type="InterPro" id="IPR000436">
    <property type="entry name" value="Sushi_SCR_CCP_dom"/>
</dbReference>
<comment type="caution">
    <text evidence="5">Lacks conserved residue(s) required for the propagation of feature annotation.</text>
</comment>
<feature type="domain" description="Sushi" evidence="6">
    <location>
        <begin position="1"/>
        <end position="59"/>
    </location>
</feature>
<dbReference type="EMBL" id="CADEPM010000007">
    <property type="protein sequence ID" value="CAB3408712.1"/>
    <property type="molecule type" value="Genomic_DNA"/>
</dbReference>
<comment type="subcellular location">
    <subcellularLocation>
        <location evidence="1">Virion</location>
    </subcellularLocation>
</comment>
<keyword evidence="8" id="KW-1185">Reference proteome</keyword>
<dbReference type="SMART" id="SM00032">
    <property type="entry name" value="CCP"/>
    <property type="match status" value="5"/>
</dbReference>
<dbReference type="SUPFAM" id="SSF57535">
    <property type="entry name" value="Complement control module/SCR domain"/>
    <property type="match status" value="5"/>
</dbReference>
<keyword evidence="2 5" id="KW-0768">Sushi</keyword>
<feature type="domain" description="Sushi" evidence="6">
    <location>
        <begin position="150"/>
        <end position="211"/>
    </location>
</feature>
<evidence type="ECO:0000256" key="5">
    <source>
        <dbReference type="PROSITE-ProRule" id="PRU00302"/>
    </source>
</evidence>
<evidence type="ECO:0000259" key="6">
    <source>
        <dbReference type="PROSITE" id="PS50923"/>
    </source>
</evidence>
<dbReference type="OrthoDB" id="6127264at2759"/>
<feature type="domain" description="Sushi" evidence="6">
    <location>
        <begin position="323"/>
        <end position="387"/>
    </location>
</feature>
<dbReference type="AlphaFoldDB" id="A0A8S1F884"/>
<keyword evidence="3" id="KW-0732">Signal</keyword>
<dbReference type="Gene3D" id="2.10.70.10">
    <property type="entry name" value="Complement Module, domain 1"/>
    <property type="match status" value="5"/>
</dbReference>
<dbReference type="PANTHER" id="PTHR45785:SF2">
    <property type="entry name" value="COMPLEMENT FACTOR H-RELATED"/>
    <property type="match status" value="1"/>
</dbReference>